<sequence length="78" mass="8760">MVMTATLTTSQSIESWLGDEAESLLSYKAKLRKELLHLPGPDWVARIFGNSDRYCQVLRSLQQFYSTGLLLIVGSLIV</sequence>
<dbReference type="EMBL" id="GL890934">
    <property type="protein sequence ID" value="EGJ31665.1"/>
    <property type="molecule type" value="Genomic_DNA"/>
</dbReference>
<keyword evidence="2" id="KW-1185">Reference proteome</keyword>
<dbReference type="AlphaFoldDB" id="F4XUW2"/>
<gene>
    <name evidence="1" type="ORF">LYNGBM3L_35780</name>
</gene>
<reference evidence="2" key="1">
    <citation type="journal article" date="2011" name="Proc. Natl. Acad. Sci. U.S.A.">
        <title>Genomic insights into the physiology and ecology of the marine filamentous cyanobacterium Lyngbya majuscula.</title>
        <authorList>
            <person name="Jones A.C."/>
            <person name="Monroe E.A."/>
            <person name="Podell S."/>
            <person name="Hess W.R."/>
            <person name="Klages S."/>
            <person name="Esquenazi E."/>
            <person name="Niessen S."/>
            <person name="Hoover H."/>
            <person name="Rothmann M."/>
            <person name="Lasken R.S."/>
            <person name="Yates J.R.III."/>
            <person name="Reinhardt R."/>
            <person name="Kube M."/>
            <person name="Burkart M.D."/>
            <person name="Allen E.E."/>
            <person name="Dorrestein P.C."/>
            <person name="Gerwick W.H."/>
            <person name="Gerwick L."/>
        </authorList>
    </citation>
    <scope>NUCLEOTIDE SEQUENCE [LARGE SCALE GENOMIC DNA]</scope>
    <source>
        <strain evidence="2">3L</strain>
    </source>
</reference>
<proteinExistence type="predicted"/>
<organism evidence="1 2">
    <name type="scientific">Moorena producens 3L</name>
    <dbReference type="NCBI Taxonomy" id="489825"/>
    <lineage>
        <taxon>Bacteria</taxon>
        <taxon>Bacillati</taxon>
        <taxon>Cyanobacteriota</taxon>
        <taxon>Cyanophyceae</taxon>
        <taxon>Coleofasciculales</taxon>
        <taxon>Coleofasciculaceae</taxon>
        <taxon>Moorena</taxon>
    </lineage>
</organism>
<dbReference type="eggNOG" id="COG1830">
    <property type="taxonomic scope" value="Bacteria"/>
</dbReference>
<evidence type="ECO:0000313" key="1">
    <source>
        <dbReference type="EMBL" id="EGJ31665.1"/>
    </source>
</evidence>
<protein>
    <submittedName>
        <fullName evidence="1">Uncharacterized protein</fullName>
    </submittedName>
</protein>
<dbReference type="Proteomes" id="UP000003959">
    <property type="component" value="Unassembled WGS sequence"/>
</dbReference>
<evidence type="ECO:0000313" key="2">
    <source>
        <dbReference type="Proteomes" id="UP000003959"/>
    </source>
</evidence>
<dbReference type="RefSeq" id="WP_008186511.1">
    <property type="nucleotide sequence ID" value="NZ_MKZR01000001.1"/>
</dbReference>
<accession>F4XUW2</accession>
<dbReference type="HOGENOM" id="CLU_2618128_0_0_3"/>
<name>F4XUW2_9CYAN</name>